<dbReference type="PANTHER" id="PTHR47403">
    <property type="entry name" value="LOC100145250 PROTEIN"/>
    <property type="match status" value="1"/>
</dbReference>
<dbReference type="CDD" id="cd04301">
    <property type="entry name" value="NAT_SF"/>
    <property type="match status" value="1"/>
</dbReference>
<name>A0ABU0N2P9_9FIRM</name>
<evidence type="ECO:0000313" key="2">
    <source>
        <dbReference type="EMBL" id="MDQ0557405.1"/>
    </source>
</evidence>
<protein>
    <recommendedName>
        <fullName evidence="1">N-acetyltransferase domain-containing protein</fullName>
    </recommendedName>
</protein>
<accession>A0ABU0N2P9</accession>
<dbReference type="Proteomes" id="UP001232584">
    <property type="component" value="Unassembled WGS sequence"/>
</dbReference>
<dbReference type="RefSeq" id="WP_307508378.1">
    <property type="nucleotide sequence ID" value="NZ_BAAACE010000009.1"/>
</dbReference>
<dbReference type="PANTHER" id="PTHR47403:SF6">
    <property type="entry name" value="N-ACETYLTRANSFERASE DOMAIN-CONTAINING PROTEIN"/>
    <property type="match status" value="1"/>
</dbReference>
<dbReference type="Gene3D" id="3.40.630.30">
    <property type="match status" value="1"/>
</dbReference>
<evidence type="ECO:0000259" key="1">
    <source>
        <dbReference type="PROSITE" id="PS51186"/>
    </source>
</evidence>
<comment type="caution">
    <text evidence="2">The sequence shown here is derived from an EMBL/GenBank/DDBJ whole genome shotgun (WGS) entry which is preliminary data.</text>
</comment>
<organism evidence="2 3">
    <name type="scientific">Paraclostridium ghonii</name>
    <dbReference type="NCBI Taxonomy" id="29358"/>
    <lineage>
        <taxon>Bacteria</taxon>
        <taxon>Bacillati</taxon>
        <taxon>Bacillota</taxon>
        <taxon>Clostridia</taxon>
        <taxon>Peptostreptococcales</taxon>
        <taxon>Peptostreptococcaceae</taxon>
        <taxon>Paraclostridium</taxon>
    </lineage>
</organism>
<proteinExistence type="predicted"/>
<keyword evidence="3" id="KW-1185">Reference proteome</keyword>
<dbReference type="InterPro" id="IPR000182">
    <property type="entry name" value="GNAT_dom"/>
</dbReference>
<gene>
    <name evidence="2" type="ORF">QOZ92_002534</name>
</gene>
<evidence type="ECO:0000313" key="3">
    <source>
        <dbReference type="Proteomes" id="UP001232584"/>
    </source>
</evidence>
<sequence length="282" mass="32685">MNYKILTYDDFDDIVDISRNIWDGNDYLPKVFNKWVDDKEGCFIGVVKDNKVVAVGKYTILPDGQGWLEGFRVHVDYRGQQLGHAISDMLFNLAREDLRNSKITNIAMCTHIDTPASIKMMKAKNFYLAQSCLVSFKDYDSIKKSNLNLSDFEVKKWHISYEDFKNLDYFKSCNNKLTYGFTFLNICETVFNDLVQSDSLLVINGHKCIVKSKGCISITCIDNTFEGINDATNYSLLKCKLKEAEIYINNPYDNLIRNLKENNFKSLSNFKNDCVYYVYEEK</sequence>
<dbReference type="EMBL" id="JAUSWG010000011">
    <property type="protein sequence ID" value="MDQ0557405.1"/>
    <property type="molecule type" value="Genomic_DNA"/>
</dbReference>
<feature type="domain" description="N-acetyltransferase" evidence="1">
    <location>
        <begin position="1"/>
        <end position="168"/>
    </location>
</feature>
<dbReference type="InterPro" id="IPR016181">
    <property type="entry name" value="Acyl_CoA_acyltransferase"/>
</dbReference>
<dbReference type="PROSITE" id="PS51186">
    <property type="entry name" value="GNAT"/>
    <property type="match status" value="1"/>
</dbReference>
<reference evidence="2 3" key="1">
    <citation type="submission" date="2023-07" db="EMBL/GenBank/DDBJ databases">
        <title>Genomic Encyclopedia of Type Strains, Phase IV (KMG-IV): sequencing the most valuable type-strain genomes for metagenomic binning, comparative biology and taxonomic classification.</title>
        <authorList>
            <person name="Goeker M."/>
        </authorList>
    </citation>
    <scope>NUCLEOTIDE SEQUENCE [LARGE SCALE GENOMIC DNA]</scope>
    <source>
        <strain evidence="2 3">DSM 15049</strain>
    </source>
</reference>
<dbReference type="Pfam" id="PF00583">
    <property type="entry name" value="Acetyltransf_1"/>
    <property type="match status" value="1"/>
</dbReference>
<dbReference type="SUPFAM" id="SSF55729">
    <property type="entry name" value="Acyl-CoA N-acyltransferases (Nat)"/>
    <property type="match status" value="1"/>
</dbReference>